<accession>A0A974C5A6</accession>
<feature type="chain" id="PRO_5037836945" description="Secreted protein" evidence="1">
    <location>
        <begin position="24"/>
        <end position="125"/>
    </location>
</feature>
<dbReference type="Proteomes" id="UP000694892">
    <property type="component" value="Chromosome 8S"/>
</dbReference>
<gene>
    <name evidence="2" type="ORF">XELAEV_18043029mg</name>
</gene>
<name>A0A974C5A6_XENLA</name>
<evidence type="ECO:0000313" key="2">
    <source>
        <dbReference type="EMBL" id="OCT66778.1"/>
    </source>
</evidence>
<sequence>MKYLKLILHITALCVQFTGRVSIQPRTRNGCAVGVVILHGREAREWQRLCSRSCIYYVREAQERQRLCSQSGRPGNCRGCQSEWYILCVRPGNGKGCAVGVVYITWQGGQGMAEAVQSELYILCE</sequence>
<evidence type="ECO:0008006" key="4">
    <source>
        <dbReference type="Google" id="ProtNLM"/>
    </source>
</evidence>
<protein>
    <recommendedName>
        <fullName evidence="4">Secreted protein</fullName>
    </recommendedName>
</protein>
<organism evidence="2 3">
    <name type="scientific">Xenopus laevis</name>
    <name type="common">African clawed frog</name>
    <dbReference type="NCBI Taxonomy" id="8355"/>
    <lineage>
        <taxon>Eukaryota</taxon>
        <taxon>Metazoa</taxon>
        <taxon>Chordata</taxon>
        <taxon>Craniata</taxon>
        <taxon>Vertebrata</taxon>
        <taxon>Euteleostomi</taxon>
        <taxon>Amphibia</taxon>
        <taxon>Batrachia</taxon>
        <taxon>Anura</taxon>
        <taxon>Pipoidea</taxon>
        <taxon>Pipidae</taxon>
        <taxon>Xenopodinae</taxon>
        <taxon>Xenopus</taxon>
        <taxon>Xenopus</taxon>
    </lineage>
</organism>
<evidence type="ECO:0000256" key="1">
    <source>
        <dbReference type="SAM" id="SignalP"/>
    </source>
</evidence>
<feature type="signal peptide" evidence="1">
    <location>
        <begin position="1"/>
        <end position="23"/>
    </location>
</feature>
<reference evidence="3" key="1">
    <citation type="journal article" date="2016" name="Nature">
        <title>Genome evolution in the allotetraploid frog Xenopus laevis.</title>
        <authorList>
            <person name="Session A.M."/>
            <person name="Uno Y."/>
            <person name="Kwon T."/>
            <person name="Chapman J.A."/>
            <person name="Toyoda A."/>
            <person name="Takahashi S."/>
            <person name="Fukui A."/>
            <person name="Hikosaka A."/>
            <person name="Suzuki A."/>
            <person name="Kondo M."/>
            <person name="van Heeringen S.J."/>
            <person name="Quigley I."/>
            <person name="Heinz S."/>
            <person name="Ogino H."/>
            <person name="Ochi H."/>
            <person name="Hellsten U."/>
            <person name="Lyons J.B."/>
            <person name="Simakov O."/>
            <person name="Putnam N."/>
            <person name="Stites J."/>
            <person name="Kuroki Y."/>
            <person name="Tanaka T."/>
            <person name="Michiue T."/>
            <person name="Watanabe M."/>
            <person name="Bogdanovic O."/>
            <person name="Lister R."/>
            <person name="Georgiou G."/>
            <person name="Paranjpe S.S."/>
            <person name="van Kruijsbergen I."/>
            <person name="Shu S."/>
            <person name="Carlson J."/>
            <person name="Kinoshita T."/>
            <person name="Ohta Y."/>
            <person name="Mawaribuchi S."/>
            <person name="Jenkins J."/>
            <person name="Grimwood J."/>
            <person name="Schmutz J."/>
            <person name="Mitros T."/>
            <person name="Mozaffari S.V."/>
            <person name="Suzuki Y."/>
            <person name="Haramoto Y."/>
            <person name="Yamamoto T.S."/>
            <person name="Takagi C."/>
            <person name="Heald R."/>
            <person name="Miller K."/>
            <person name="Haudenschild C."/>
            <person name="Kitzman J."/>
            <person name="Nakayama T."/>
            <person name="Izutsu Y."/>
            <person name="Robert J."/>
            <person name="Fortriede J."/>
            <person name="Burns K."/>
            <person name="Lotay V."/>
            <person name="Karimi K."/>
            <person name="Yasuoka Y."/>
            <person name="Dichmann D.S."/>
            <person name="Flajnik M.F."/>
            <person name="Houston D.W."/>
            <person name="Shendure J."/>
            <person name="DuPasquier L."/>
            <person name="Vize P.D."/>
            <person name="Zorn A.M."/>
            <person name="Ito M."/>
            <person name="Marcotte E.M."/>
            <person name="Wallingford J.B."/>
            <person name="Ito Y."/>
            <person name="Asashima M."/>
            <person name="Ueno N."/>
            <person name="Matsuda Y."/>
            <person name="Veenstra G.J."/>
            <person name="Fujiyama A."/>
            <person name="Harland R.M."/>
            <person name="Taira M."/>
            <person name="Rokhsar D.S."/>
        </authorList>
    </citation>
    <scope>NUCLEOTIDE SEQUENCE [LARGE SCALE GENOMIC DNA]</scope>
    <source>
        <strain evidence="3">J</strain>
    </source>
</reference>
<dbReference type="EMBL" id="CM004481">
    <property type="protein sequence ID" value="OCT66778.1"/>
    <property type="molecule type" value="Genomic_DNA"/>
</dbReference>
<dbReference type="AlphaFoldDB" id="A0A974C5A6"/>
<proteinExistence type="predicted"/>
<evidence type="ECO:0000313" key="3">
    <source>
        <dbReference type="Proteomes" id="UP000694892"/>
    </source>
</evidence>
<keyword evidence="1" id="KW-0732">Signal</keyword>